<evidence type="ECO:0000313" key="4">
    <source>
        <dbReference type="Proteomes" id="UP001333818"/>
    </source>
</evidence>
<name>A0AAW9Q1Q1_9CYAN</name>
<accession>A0AAW9Q1Q1</accession>
<reference evidence="3" key="1">
    <citation type="submission" date="2024-01" db="EMBL/GenBank/DDBJ databases">
        <title>Bank of Algae and Cyanobacteria of the Azores (BACA) strain genomes.</title>
        <authorList>
            <person name="Luz R."/>
            <person name="Cordeiro R."/>
            <person name="Fonseca A."/>
            <person name="Goncalves V."/>
        </authorList>
    </citation>
    <scope>NUCLEOTIDE SEQUENCE</scope>
    <source>
        <strain evidence="3">BACA0141</strain>
    </source>
</reference>
<protein>
    <submittedName>
        <fullName evidence="3">Hormogonium polysaccharide secretion pseudopilin HpsC</fullName>
    </submittedName>
</protein>
<keyword evidence="2" id="KW-1133">Transmembrane helix</keyword>
<keyword evidence="4" id="KW-1185">Reference proteome</keyword>
<dbReference type="Proteomes" id="UP001333818">
    <property type="component" value="Unassembled WGS sequence"/>
</dbReference>
<keyword evidence="2" id="KW-0812">Transmembrane</keyword>
<organism evidence="3 4">
    <name type="scientific">Tumidithrix elongata BACA0141</name>
    <dbReference type="NCBI Taxonomy" id="2716417"/>
    <lineage>
        <taxon>Bacteria</taxon>
        <taxon>Bacillati</taxon>
        <taxon>Cyanobacteriota</taxon>
        <taxon>Cyanophyceae</taxon>
        <taxon>Pseudanabaenales</taxon>
        <taxon>Pseudanabaenaceae</taxon>
        <taxon>Tumidithrix</taxon>
        <taxon>Tumidithrix elongata</taxon>
    </lineage>
</organism>
<evidence type="ECO:0000256" key="1">
    <source>
        <dbReference type="SAM" id="MobiDB-lite"/>
    </source>
</evidence>
<keyword evidence="2" id="KW-0472">Membrane</keyword>
<dbReference type="AlphaFoldDB" id="A0AAW9Q1Q1"/>
<dbReference type="NCBIfam" id="NF038304">
    <property type="entry name" value="EPS_HpsC"/>
    <property type="match status" value="1"/>
</dbReference>
<dbReference type="Pfam" id="PF07963">
    <property type="entry name" value="N_methyl"/>
    <property type="match status" value="1"/>
</dbReference>
<evidence type="ECO:0000256" key="2">
    <source>
        <dbReference type="SAM" id="Phobius"/>
    </source>
</evidence>
<feature type="transmembrane region" description="Helical" evidence="2">
    <location>
        <begin position="29"/>
        <end position="54"/>
    </location>
</feature>
<gene>
    <name evidence="3" type="primary">hpsC</name>
    <name evidence="3" type="ORF">V2H45_08615</name>
</gene>
<feature type="region of interest" description="Disordered" evidence="1">
    <location>
        <begin position="311"/>
        <end position="331"/>
    </location>
</feature>
<sequence>MVKSMQKQLNNFFRRFLNRRYRLRGQVRGFTLLELLIAMVMGVLIVGTLMTFVFSVADTDRQEAAKAASQEEIQAALDYIADDMREAVYIYDANGLNSASAAVPGIRDSLPAFANTPTADSGEPVLVFWKRYVYKSTDTVTTPNGQRLVACLPHAVSTPTANCTASDIFRYSLVAYYIVKSPNNAALARPWSNSARIVRFELKDGISTGTGGRLPCVETVVASCPAVTTVSAIDYYVTPDTAFKLFSLSGSGTVSDQMNAWSAGGAWSAGSGFTLVDFIDDTAYNATPYTPPVIIQDNTIVNANNSSPATATGCNGDNGTGSNITGSQRVPGTFNTTSPAASLTSFYACVNSTNSVARIYIRGNALVRLNDNRAIKFPNANNTPFLPTANIQVYARGVLIPG</sequence>
<comment type="caution">
    <text evidence="3">The sequence shown here is derived from an EMBL/GenBank/DDBJ whole genome shotgun (WGS) entry which is preliminary data.</text>
</comment>
<dbReference type="EMBL" id="JAZBJZ010000026">
    <property type="protein sequence ID" value="MEE3716806.1"/>
    <property type="molecule type" value="Genomic_DNA"/>
</dbReference>
<evidence type="ECO:0000313" key="3">
    <source>
        <dbReference type="EMBL" id="MEE3716806.1"/>
    </source>
</evidence>
<dbReference type="InterPro" id="IPR012902">
    <property type="entry name" value="N_methyl_site"/>
</dbReference>
<proteinExistence type="predicted"/>
<dbReference type="PROSITE" id="PS00409">
    <property type="entry name" value="PROKAR_NTER_METHYL"/>
    <property type="match status" value="1"/>
</dbReference>